<feature type="region of interest" description="Disordered" evidence="2">
    <location>
        <begin position="1"/>
        <end position="26"/>
    </location>
</feature>
<evidence type="ECO:0000259" key="3">
    <source>
        <dbReference type="Pfam" id="PF03972"/>
    </source>
</evidence>
<gene>
    <name evidence="5" type="ORF">CEY11_16180</name>
</gene>
<comment type="similarity">
    <text evidence="1">Belongs to the PrpD family.</text>
</comment>
<dbReference type="InterPro" id="IPR042188">
    <property type="entry name" value="MmgE/PrpD_sf_2"/>
</dbReference>
<evidence type="ECO:0000259" key="4">
    <source>
        <dbReference type="Pfam" id="PF19305"/>
    </source>
</evidence>
<dbReference type="PANTHER" id="PTHR16943:SF8">
    <property type="entry name" value="2-METHYLCITRATE DEHYDRATASE"/>
    <property type="match status" value="1"/>
</dbReference>
<dbReference type="Proteomes" id="UP000214603">
    <property type="component" value="Unassembled WGS sequence"/>
</dbReference>
<dbReference type="AlphaFoldDB" id="A0A225MER6"/>
<evidence type="ECO:0000313" key="6">
    <source>
        <dbReference type="Proteomes" id="UP000214603"/>
    </source>
</evidence>
<organism evidence="5 6">
    <name type="scientific">Candidimonas nitroreducens</name>
    <dbReference type="NCBI Taxonomy" id="683354"/>
    <lineage>
        <taxon>Bacteria</taxon>
        <taxon>Pseudomonadati</taxon>
        <taxon>Pseudomonadota</taxon>
        <taxon>Betaproteobacteria</taxon>
        <taxon>Burkholderiales</taxon>
        <taxon>Alcaligenaceae</taxon>
        <taxon>Candidimonas</taxon>
    </lineage>
</organism>
<dbReference type="Gene3D" id="3.30.1330.120">
    <property type="entry name" value="2-methylcitrate dehydratase PrpD"/>
    <property type="match status" value="1"/>
</dbReference>
<sequence>MRPTLDNRTHEAGTLDAGPQGQGEPRRGTIVDRLAEFTTQTRYESLPGAVIDECKRIILDSLGCALAGVDAPKGRIGIAHGLQMGGATPAATVIGTGDRTSIAGASFANAELINALDFDGVLPPGHVTPFVLPGALAVAESLGATGREFIASMAVAHEMSYRFGKAMDNLRAVKDGKVSPPSVFGYSSAIFGATAAITQLKRLPTDVVAHALGIAACISPVNSQAAWFQHAPSATIKYSLAGTLAQSALTAASMGELGHRGDSRILDDREFGYARYIGTSRWEPAAITNDLGEEWRFPPDQVFKPYPHCRIFHTLLDTLAEIVAENALKPEEIDDIEAWVEGFVDRPVWLNRRIEHPSDAQFSLAHGLAVGAHGIPPGKAWQDPEVVFSPSVLGLMGKVRHRPHPDYVELLAKYPASRPARIAVSARGKVFVNERLYPKGSNSPDPGSAMTTQELALKFQDNARGVLPPENAQGIIDTVLHLETVEDINVLTALLRKG</sequence>
<accession>A0A225MER6</accession>
<evidence type="ECO:0000313" key="5">
    <source>
        <dbReference type="EMBL" id="OWT57449.1"/>
    </source>
</evidence>
<evidence type="ECO:0000256" key="1">
    <source>
        <dbReference type="ARBA" id="ARBA00006174"/>
    </source>
</evidence>
<dbReference type="Pfam" id="PF03972">
    <property type="entry name" value="MmgE_PrpD_N"/>
    <property type="match status" value="1"/>
</dbReference>
<feature type="domain" description="MmgE/PrpD C-terminal" evidence="4">
    <location>
        <begin position="306"/>
        <end position="482"/>
    </location>
</feature>
<dbReference type="GO" id="GO:0016829">
    <property type="term" value="F:lyase activity"/>
    <property type="evidence" value="ECO:0007669"/>
    <property type="project" value="InterPro"/>
</dbReference>
<comment type="caution">
    <text evidence="5">The sequence shown here is derived from an EMBL/GenBank/DDBJ whole genome shotgun (WGS) entry which is preliminary data.</text>
</comment>
<dbReference type="PANTHER" id="PTHR16943">
    <property type="entry name" value="2-METHYLCITRATE DEHYDRATASE-RELATED"/>
    <property type="match status" value="1"/>
</dbReference>
<protein>
    <submittedName>
        <fullName evidence="5">2-methylcitrate dehydratase</fullName>
    </submittedName>
</protein>
<evidence type="ECO:0000256" key="2">
    <source>
        <dbReference type="SAM" id="MobiDB-lite"/>
    </source>
</evidence>
<feature type="compositionally biased region" description="Basic and acidic residues" evidence="2">
    <location>
        <begin position="1"/>
        <end position="13"/>
    </location>
</feature>
<reference evidence="6" key="1">
    <citation type="submission" date="2017-06" db="EMBL/GenBank/DDBJ databases">
        <title>Herbaspirillum phytohormonus sp. nov., isolated from the root nodule of Robinia pseudoacacia in lead-zinc mine.</title>
        <authorList>
            <person name="Fan M."/>
            <person name="Lin Y."/>
        </authorList>
    </citation>
    <scope>NUCLEOTIDE SEQUENCE [LARGE SCALE GENOMIC DNA]</scope>
    <source>
        <strain evidence="6">SC-089</strain>
    </source>
</reference>
<name>A0A225MER6_9BURK</name>
<dbReference type="OrthoDB" id="8627321at2"/>
<dbReference type="Gene3D" id="1.10.4100.10">
    <property type="entry name" value="2-methylcitrate dehydratase PrpD"/>
    <property type="match status" value="1"/>
</dbReference>
<dbReference type="InterPro" id="IPR005656">
    <property type="entry name" value="MmgE_PrpD"/>
</dbReference>
<proteinExistence type="inferred from homology"/>
<keyword evidence="6" id="KW-1185">Reference proteome</keyword>
<dbReference type="InterPro" id="IPR042183">
    <property type="entry name" value="MmgE/PrpD_sf_1"/>
</dbReference>
<feature type="domain" description="MmgE/PrpD N-terminal" evidence="3">
    <location>
        <begin position="33"/>
        <end position="283"/>
    </location>
</feature>
<dbReference type="InterPro" id="IPR045337">
    <property type="entry name" value="MmgE_PrpD_C"/>
</dbReference>
<dbReference type="EMBL" id="NJIH01000009">
    <property type="protein sequence ID" value="OWT57449.1"/>
    <property type="molecule type" value="Genomic_DNA"/>
</dbReference>
<dbReference type="Pfam" id="PF19305">
    <property type="entry name" value="MmgE_PrpD_C"/>
    <property type="match status" value="1"/>
</dbReference>
<dbReference type="SUPFAM" id="SSF103378">
    <property type="entry name" value="2-methylcitrate dehydratase PrpD"/>
    <property type="match status" value="1"/>
</dbReference>
<dbReference type="RefSeq" id="WP_088604453.1">
    <property type="nucleotide sequence ID" value="NZ_NJIH01000009.1"/>
</dbReference>
<dbReference type="InterPro" id="IPR036148">
    <property type="entry name" value="MmgE/PrpD_sf"/>
</dbReference>
<dbReference type="InterPro" id="IPR045336">
    <property type="entry name" value="MmgE_PrpD_N"/>
</dbReference>